<dbReference type="PANTHER" id="PTHR46825:SF12">
    <property type="entry name" value="PENICILLIN-BINDING PROTEIN 4"/>
    <property type="match status" value="1"/>
</dbReference>
<sequence length="508" mass="54321">MMIRASSSRRAASALLVIGLCCLPAHAQTDDRNAAIALEHGLRPTVLEPGQMPPGWSLRERMAHHRVPGVAVAVLQQGKVVYAEGFGVREAGTTDAVDADTLFNVGSISKVIAAAVSLRMVADGRLDLDRDVNAYLESWRIAPTPEIAEPKVTMRMLLSHTSGLDVHGFPDFLPGEAVPTLQQSLDGLPPAKNDPVRLQQPPGLSSDYSGGGTTVAQLVIEEIAGAPLESVARMRVFDPLGMRRSTFESPLSPSHGNIAKAHDDKGRRVALPRGWQTFPQQAAAGLWTSANELGGFVAALIGSYQGTHAFLPQPLAVQMMTEVAPSWHGLGPRLDGAGNARVFHHGGSNDSYMAWIEGYLETGDGFVILTNGENGWQLRNEIRNALSDAIGQAVNPPVRVVALAPGAVRLADYAGVYRADDAVPLDLRRAFTDVFPDLETFEVKAGDDKLSIVLPDETGALRPLSPARFVAPSVFGTEYAFHRDAHGAVRGVTVGYGEARAYFGRQSP</sequence>
<dbReference type="InterPro" id="IPR012338">
    <property type="entry name" value="Beta-lactam/transpept-like"/>
</dbReference>
<evidence type="ECO:0000256" key="1">
    <source>
        <dbReference type="SAM" id="SignalP"/>
    </source>
</evidence>
<dbReference type="AlphaFoldDB" id="A0A562KVJ0"/>
<dbReference type="Gene3D" id="3.40.710.10">
    <property type="entry name" value="DD-peptidase/beta-lactamase superfamily"/>
    <property type="match status" value="1"/>
</dbReference>
<dbReference type="RefSeq" id="WP_144900605.1">
    <property type="nucleotide sequence ID" value="NZ_VLKN01000011.1"/>
</dbReference>
<dbReference type="InterPro" id="IPR001466">
    <property type="entry name" value="Beta-lactam-related"/>
</dbReference>
<feature type="signal peptide" evidence="1">
    <location>
        <begin position="1"/>
        <end position="27"/>
    </location>
</feature>
<dbReference type="Proteomes" id="UP000315167">
    <property type="component" value="Unassembled WGS sequence"/>
</dbReference>
<gene>
    <name evidence="3" type="ORF">IP90_03123</name>
</gene>
<proteinExistence type="predicted"/>
<dbReference type="Pfam" id="PF00144">
    <property type="entry name" value="Beta-lactamase"/>
    <property type="match status" value="1"/>
</dbReference>
<keyword evidence="1" id="KW-0732">Signal</keyword>
<dbReference type="InterPro" id="IPR050491">
    <property type="entry name" value="AmpC-like"/>
</dbReference>
<keyword evidence="4" id="KW-1185">Reference proteome</keyword>
<feature type="chain" id="PRO_5022048552" evidence="1">
    <location>
        <begin position="28"/>
        <end position="508"/>
    </location>
</feature>
<dbReference type="SUPFAM" id="SSF56601">
    <property type="entry name" value="beta-lactamase/transpeptidase-like"/>
    <property type="match status" value="1"/>
</dbReference>
<reference evidence="3 4" key="1">
    <citation type="journal article" date="2015" name="Stand. Genomic Sci.">
        <title>Genomic Encyclopedia of Bacterial and Archaeal Type Strains, Phase III: the genomes of soil and plant-associated and newly described type strains.</title>
        <authorList>
            <person name="Whitman W.B."/>
            <person name="Woyke T."/>
            <person name="Klenk H.P."/>
            <person name="Zhou Y."/>
            <person name="Lilburn T.G."/>
            <person name="Beck B.J."/>
            <person name="De Vos P."/>
            <person name="Vandamme P."/>
            <person name="Eisen J.A."/>
            <person name="Garrity G."/>
            <person name="Hugenholtz P."/>
            <person name="Kyrpides N.C."/>
        </authorList>
    </citation>
    <scope>NUCLEOTIDE SEQUENCE [LARGE SCALE GENOMIC DNA]</scope>
    <source>
        <strain evidence="3 4">CGMCC 1.10821</strain>
    </source>
</reference>
<dbReference type="PANTHER" id="PTHR46825">
    <property type="entry name" value="D-ALANYL-D-ALANINE-CARBOXYPEPTIDASE/ENDOPEPTIDASE AMPH"/>
    <property type="match status" value="1"/>
</dbReference>
<protein>
    <submittedName>
        <fullName evidence="3">CubicO group peptidase (Beta-lactamase class C family)</fullName>
    </submittedName>
</protein>
<feature type="domain" description="Beta-lactamase-related" evidence="2">
    <location>
        <begin position="59"/>
        <end position="375"/>
    </location>
</feature>
<accession>A0A562KVJ0</accession>
<evidence type="ECO:0000259" key="2">
    <source>
        <dbReference type="Pfam" id="PF00144"/>
    </source>
</evidence>
<evidence type="ECO:0000313" key="3">
    <source>
        <dbReference type="EMBL" id="TWH99384.1"/>
    </source>
</evidence>
<name>A0A562KVJ0_9GAMM</name>
<organism evidence="3 4">
    <name type="scientific">Luteimonas cucumeris</name>
    <dbReference type="NCBI Taxonomy" id="985012"/>
    <lineage>
        <taxon>Bacteria</taxon>
        <taxon>Pseudomonadati</taxon>
        <taxon>Pseudomonadota</taxon>
        <taxon>Gammaproteobacteria</taxon>
        <taxon>Lysobacterales</taxon>
        <taxon>Lysobacteraceae</taxon>
        <taxon>Luteimonas</taxon>
    </lineage>
</organism>
<dbReference type="EMBL" id="VLKN01000011">
    <property type="protein sequence ID" value="TWH99384.1"/>
    <property type="molecule type" value="Genomic_DNA"/>
</dbReference>
<evidence type="ECO:0000313" key="4">
    <source>
        <dbReference type="Proteomes" id="UP000315167"/>
    </source>
</evidence>
<comment type="caution">
    <text evidence="3">The sequence shown here is derived from an EMBL/GenBank/DDBJ whole genome shotgun (WGS) entry which is preliminary data.</text>
</comment>